<dbReference type="NCBIfam" id="TIGR00333">
    <property type="entry name" value="nrdI"/>
    <property type="match status" value="1"/>
</dbReference>
<dbReference type="InterPro" id="IPR029039">
    <property type="entry name" value="Flavoprotein-like_sf"/>
</dbReference>
<dbReference type="STRING" id="92947.BVG79_01334"/>
<evidence type="ECO:0000313" key="2">
    <source>
        <dbReference type="Proteomes" id="UP000242447"/>
    </source>
</evidence>
<dbReference type="InterPro" id="IPR004465">
    <property type="entry name" value="RNR_NrdI"/>
</dbReference>
<dbReference type="SUPFAM" id="SSF52218">
    <property type="entry name" value="Flavoproteins"/>
    <property type="match status" value="1"/>
</dbReference>
<dbReference type="PANTHER" id="PTHR37297">
    <property type="entry name" value="PROTEIN NRDI"/>
    <property type="match status" value="1"/>
</dbReference>
<evidence type="ECO:0000313" key="1">
    <source>
        <dbReference type="EMBL" id="ARO14680.1"/>
    </source>
</evidence>
<organism evidence="1 2">
    <name type="scientific">Ketogulonicigenium robustum</name>
    <dbReference type="NCBI Taxonomy" id="92947"/>
    <lineage>
        <taxon>Bacteria</taxon>
        <taxon>Pseudomonadati</taxon>
        <taxon>Pseudomonadota</taxon>
        <taxon>Alphaproteobacteria</taxon>
        <taxon>Rhodobacterales</taxon>
        <taxon>Roseobacteraceae</taxon>
        <taxon>Ketogulonicigenium</taxon>
    </lineage>
</organism>
<dbReference type="KEGG" id="kro:BVG79_01334"/>
<proteinExistence type="predicted"/>
<dbReference type="Pfam" id="PF07972">
    <property type="entry name" value="Flavodoxin_NdrI"/>
    <property type="match status" value="1"/>
</dbReference>
<accession>A0A1W6P024</accession>
<gene>
    <name evidence="1" type="primary">nrdI</name>
    <name evidence="1" type="ORF">BVG79_01334</name>
</gene>
<dbReference type="Proteomes" id="UP000242447">
    <property type="component" value="Chromosome"/>
</dbReference>
<name>A0A1W6P024_9RHOB</name>
<keyword evidence="2" id="KW-1185">Reference proteome</keyword>
<protein>
    <submittedName>
        <fullName evidence="1">NrdI protein</fullName>
    </submittedName>
</protein>
<dbReference type="GO" id="GO:0010181">
    <property type="term" value="F:FMN binding"/>
    <property type="evidence" value="ECO:0007669"/>
    <property type="project" value="InterPro"/>
</dbReference>
<dbReference type="Gene3D" id="3.40.50.360">
    <property type="match status" value="1"/>
</dbReference>
<dbReference type="AlphaFoldDB" id="A0A1W6P024"/>
<dbReference type="EMBL" id="CP019937">
    <property type="protein sequence ID" value="ARO14680.1"/>
    <property type="molecule type" value="Genomic_DNA"/>
</dbReference>
<dbReference type="PANTHER" id="PTHR37297:SF1">
    <property type="entry name" value="PROTEIN NRDI"/>
    <property type="match status" value="1"/>
</dbReference>
<sequence>MIYFSSGTANTHKLAVKLERPLMRIPIRQDDPLPQPDAPFVLMVPTYGDGEGRGVVPKRVIQFLNLPENRALLRGVIGTGNRNFGTLFAQAAKVVAAKCGVPVLYTAELAGTSADVRAINDILARL</sequence>
<dbReference type="PIRSF" id="PIRSF005087">
    <property type="entry name" value="NrdI"/>
    <property type="match status" value="1"/>
</dbReference>
<reference evidence="1 2" key="1">
    <citation type="submission" date="2017-02" db="EMBL/GenBank/DDBJ databases">
        <title>Ketogulonicigenium robustum SPU B003 Genome sequencing and assembly.</title>
        <authorList>
            <person name="Li Y."/>
            <person name="Liu L."/>
            <person name="Wang C."/>
            <person name="Zhang M."/>
            <person name="Zhang T."/>
            <person name="Zhang Y."/>
        </authorList>
    </citation>
    <scope>NUCLEOTIDE SEQUENCE [LARGE SCALE GENOMIC DNA]</scope>
    <source>
        <strain evidence="1 2">SPU_B003</strain>
    </source>
</reference>